<dbReference type="STRING" id="1993.SAMN04489713_10577"/>
<feature type="transmembrane region" description="Helical" evidence="2">
    <location>
        <begin position="244"/>
        <end position="264"/>
    </location>
</feature>
<feature type="transmembrane region" description="Helical" evidence="2">
    <location>
        <begin position="12"/>
        <end position="31"/>
    </location>
</feature>
<sequence>MRPAVPARRLRLITLLAFLGFFAAGAGWAIAMPWDGGPDEQSHITRAAGVVDGQLTPSPIYLPVPDLPRPLAGSNQTIPGGVARPSPPCFAFKAEQPANCVHEDSRPPHEPVKQFTAGAGRYQPTYYALVGWPLRWWPGEGGLLAARLLSAALSAAFLAAAVYSVLAWSRRPFLLVGLLVAATPMALHLAGVINANGLQISAAIAMWTALIPLVLGEAPLDRRLLILAGVSAVTLAWTRPDGPMTVALAFTILTATAGRARLAVLARSRGAWILGSAAIVACVLSGIWTLAMKATELVPVPGGAGLGPRDALQLVVVDRTSFYLKSMIGHFGWVDVEMPDAYYAIWFAATGFLVVAALAAGRRGDRWRLALVIAGAFALPLWMDVMGAEENGMMAQGRYILPTAAGAAILAAYVVDDRGPFPVRFARSVARWLTASLLLAHLIGLAYTMIRYQHGLHGRVPAVNPLSGEWSPPLGSATALSVAAAGLVSLGAMVWLATTGKSTATEDAPTPREGSGNAGLRLDSGDAPGHVGNVPRT</sequence>
<protein>
    <submittedName>
        <fullName evidence="3">Predicted membrane protein</fullName>
    </submittedName>
</protein>
<keyword evidence="2" id="KW-1133">Transmembrane helix</keyword>
<feature type="transmembrane region" description="Helical" evidence="2">
    <location>
        <begin position="197"/>
        <end position="215"/>
    </location>
</feature>
<feature type="transmembrane region" description="Helical" evidence="2">
    <location>
        <begin position="271"/>
        <end position="291"/>
    </location>
</feature>
<name>A0A1I5G7V4_9ACTN</name>
<keyword evidence="2" id="KW-0812">Transmembrane</keyword>
<feature type="transmembrane region" description="Helical" evidence="2">
    <location>
        <begin position="144"/>
        <end position="166"/>
    </location>
</feature>
<feature type="transmembrane region" description="Helical" evidence="2">
    <location>
        <begin position="367"/>
        <end position="387"/>
    </location>
</feature>
<accession>A0A1I5G7V4</accession>
<feature type="transmembrane region" description="Helical" evidence="2">
    <location>
        <begin position="470"/>
        <end position="496"/>
    </location>
</feature>
<evidence type="ECO:0000313" key="3">
    <source>
        <dbReference type="EMBL" id="SFO32165.1"/>
    </source>
</evidence>
<feature type="transmembrane region" description="Helical" evidence="2">
    <location>
        <begin position="173"/>
        <end position="191"/>
    </location>
</feature>
<proteinExistence type="predicted"/>
<organism evidence="3 4">
    <name type="scientific">Actinomadura madurae</name>
    <dbReference type="NCBI Taxonomy" id="1993"/>
    <lineage>
        <taxon>Bacteria</taxon>
        <taxon>Bacillati</taxon>
        <taxon>Actinomycetota</taxon>
        <taxon>Actinomycetes</taxon>
        <taxon>Streptosporangiales</taxon>
        <taxon>Thermomonosporaceae</taxon>
        <taxon>Actinomadura</taxon>
    </lineage>
</organism>
<dbReference type="RefSeq" id="WP_075021412.1">
    <property type="nucleotide sequence ID" value="NZ_FOVH01000005.1"/>
</dbReference>
<dbReference type="AlphaFoldDB" id="A0A1I5G7V4"/>
<dbReference type="Pfam" id="PF09913">
    <property type="entry name" value="DUF2142"/>
    <property type="match status" value="1"/>
</dbReference>
<feature type="transmembrane region" description="Helical" evidence="2">
    <location>
        <begin position="428"/>
        <end position="450"/>
    </location>
</feature>
<dbReference type="InterPro" id="IPR018674">
    <property type="entry name" value="DUF2142_membrane"/>
</dbReference>
<dbReference type="EMBL" id="FOVH01000005">
    <property type="protein sequence ID" value="SFO32165.1"/>
    <property type="molecule type" value="Genomic_DNA"/>
</dbReference>
<feature type="transmembrane region" description="Helical" evidence="2">
    <location>
        <begin position="341"/>
        <end position="360"/>
    </location>
</feature>
<evidence type="ECO:0000313" key="4">
    <source>
        <dbReference type="Proteomes" id="UP000183413"/>
    </source>
</evidence>
<dbReference type="Proteomes" id="UP000183413">
    <property type="component" value="Unassembled WGS sequence"/>
</dbReference>
<keyword evidence="2" id="KW-0472">Membrane</keyword>
<reference evidence="3 4" key="1">
    <citation type="submission" date="2016-10" db="EMBL/GenBank/DDBJ databases">
        <authorList>
            <person name="de Groot N.N."/>
        </authorList>
    </citation>
    <scope>NUCLEOTIDE SEQUENCE [LARGE SCALE GENOMIC DNA]</scope>
    <source>
        <strain evidence="3 4">DSM 43067</strain>
    </source>
</reference>
<feature type="transmembrane region" description="Helical" evidence="2">
    <location>
        <begin position="222"/>
        <end position="238"/>
    </location>
</feature>
<evidence type="ECO:0000256" key="1">
    <source>
        <dbReference type="SAM" id="MobiDB-lite"/>
    </source>
</evidence>
<feature type="transmembrane region" description="Helical" evidence="2">
    <location>
        <begin position="399"/>
        <end position="416"/>
    </location>
</feature>
<dbReference type="InParanoid" id="A0A1I5G7V4"/>
<dbReference type="OrthoDB" id="3218260at2"/>
<keyword evidence="4" id="KW-1185">Reference proteome</keyword>
<feature type="region of interest" description="Disordered" evidence="1">
    <location>
        <begin position="502"/>
        <end position="537"/>
    </location>
</feature>
<gene>
    <name evidence="3" type="ORF">SAMN04489713_10577</name>
</gene>
<evidence type="ECO:0000256" key="2">
    <source>
        <dbReference type="SAM" id="Phobius"/>
    </source>
</evidence>